<dbReference type="SUPFAM" id="SSF53756">
    <property type="entry name" value="UDP-Glycosyltransferase/glycogen phosphorylase"/>
    <property type="match status" value="1"/>
</dbReference>
<dbReference type="InterPro" id="IPR007554">
    <property type="entry name" value="Glycerophosphate_synth"/>
</dbReference>
<protein>
    <submittedName>
        <fullName evidence="1">CDP-glycerol glycerophosphotransferase family protein</fullName>
    </submittedName>
</protein>
<dbReference type="AlphaFoldDB" id="A0A974WED8"/>
<evidence type="ECO:0000313" key="2">
    <source>
        <dbReference type="Proteomes" id="UP000662783"/>
    </source>
</evidence>
<dbReference type="Pfam" id="PF04464">
    <property type="entry name" value="Glyphos_transf"/>
    <property type="match status" value="1"/>
</dbReference>
<dbReference type="EMBL" id="CP070608">
    <property type="protein sequence ID" value="QSE96809.1"/>
    <property type="molecule type" value="Genomic_DNA"/>
</dbReference>
<reference evidence="1" key="1">
    <citation type="submission" date="2021-02" db="EMBL/GenBank/DDBJ databases">
        <title>Fulvivirga sp. S481 isolated from sea water.</title>
        <authorList>
            <person name="Bae S.S."/>
            <person name="Baek K."/>
        </authorList>
    </citation>
    <scope>NUCLEOTIDE SEQUENCE</scope>
    <source>
        <strain evidence="1">S481</strain>
    </source>
</reference>
<gene>
    <name evidence="1" type="ORF">JR347_14580</name>
</gene>
<dbReference type="RefSeq" id="WP_205721323.1">
    <property type="nucleotide sequence ID" value="NZ_CP070608.1"/>
</dbReference>
<sequence length="460" mass="52993">MAEYWLTELAQERLRLERKLNELNINGVGCGTMLAHSLTLMLDKRTYLKANKHKIKLALLLSWVKSKIRYRESRSIDLKDKIIWFTTDLNEKQFGFIRPFEEVLPKNSFLILHRNKRFSGQGIYLPDRTSIATVKLNIEVNQVWIGVKEVIHSVLNKELLELLNIDLLRHQFFQQSRRIIQYQSLFDKNLPRVLFTEYDRQPATAMAIEVLKKMNVPTFTFVHGSVYPLDSYVPIIADYCFCWGDSQRDIFKKFGELGSKLIVGGNPKFSNKIYSDTNSVKDKLGIKHSQKVLVLATNHITEKLELAESFVDAIEKSDSSWIGLIKIHPIERMDEYIYLTEKNKRIKIVKDEISLDETIAVSDICAIHNSNFGFDVLLKNKPLLIFKPITQDCGIGQSFVDKAGVPLIKSSNELVYYLNKYGNEPIVNSFQRDRYIKNNCAFAGNNSATKVLEIITNMGL</sequence>
<dbReference type="GO" id="GO:0047355">
    <property type="term" value="F:CDP-glycerol glycerophosphotransferase activity"/>
    <property type="evidence" value="ECO:0007669"/>
    <property type="project" value="InterPro"/>
</dbReference>
<dbReference type="GO" id="GO:0016020">
    <property type="term" value="C:membrane"/>
    <property type="evidence" value="ECO:0007669"/>
    <property type="project" value="InterPro"/>
</dbReference>
<name>A0A974WED8_9BACT</name>
<accession>A0A974WED8</accession>
<dbReference type="Proteomes" id="UP000662783">
    <property type="component" value="Chromosome"/>
</dbReference>
<proteinExistence type="predicted"/>
<keyword evidence="2" id="KW-1185">Reference proteome</keyword>
<organism evidence="1 2">
    <name type="scientific">Fulvivirga lutea</name>
    <dbReference type="NCBI Taxonomy" id="2810512"/>
    <lineage>
        <taxon>Bacteria</taxon>
        <taxon>Pseudomonadati</taxon>
        <taxon>Bacteroidota</taxon>
        <taxon>Cytophagia</taxon>
        <taxon>Cytophagales</taxon>
        <taxon>Fulvivirgaceae</taxon>
        <taxon>Fulvivirga</taxon>
    </lineage>
</organism>
<dbReference type="Gene3D" id="3.40.50.12580">
    <property type="match status" value="1"/>
</dbReference>
<evidence type="ECO:0000313" key="1">
    <source>
        <dbReference type="EMBL" id="QSE96809.1"/>
    </source>
</evidence>
<dbReference type="KEGG" id="fuv:JR347_14580"/>
<dbReference type="InterPro" id="IPR043148">
    <property type="entry name" value="TagF_C"/>
</dbReference>